<name>A0A941W2J6_9BACT</name>
<dbReference type="Proteomes" id="UP000722750">
    <property type="component" value="Unassembled WGS sequence"/>
</dbReference>
<accession>A0A941W2J6</accession>
<reference evidence="1" key="1">
    <citation type="journal article" date="2021" name="ISME J.">
        <title>Fine-scale metabolic discontinuity in a stratified prokaryote microbiome of a Red Sea deep halocline.</title>
        <authorList>
            <person name="Michoud G."/>
            <person name="Ngugi D.K."/>
            <person name="Barozzi A."/>
            <person name="Merlino G."/>
            <person name="Calleja M.L."/>
            <person name="Delgado-Huertas A."/>
            <person name="Moran X.A.G."/>
            <person name="Daffonchio D."/>
        </authorList>
    </citation>
    <scope>NUCLEOTIDE SEQUENCE</scope>
    <source>
        <strain evidence="1">SuakinDeep_MAG55_1</strain>
    </source>
</reference>
<sequence length="46" mass="4924">MLLVICNSSIPSSPTGVVNVNQVPVNQLAVEFNKLSKDKKEEGPAK</sequence>
<gene>
    <name evidence="1" type="ORF">MAG551_01091</name>
</gene>
<protein>
    <submittedName>
        <fullName evidence="1">Uncharacterized protein</fullName>
    </submittedName>
</protein>
<evidence type="ECO:0000313" key="1">
    <source>
        <dbReference type="EMBL" id="MBS1258038.1"/>
    </source>
</evidence>
<dbReference type="EMBL" id="JAANXD010000044">
    <property type="protein sequence ID" value="MBS1258038.1"/>
    <property type="molecule type" value="Genomic_DNA"/>
</dbReference>
<organism evidence="1 2">
    <name type="scientific">Candidatus Scalindua arabica</name>
    <dbReference type="NCBI Taxonomy" id="1127984"/>
    <lineage>
        <taxon>Bacteria</taxon>
        <taxon>Pseudomonadati</taxon>
        <taxon>Planctomycetota</taxon>
        <taxon>Candidatus Brocadiia</taxon>
        <taxon>Candidatus Brocadiales</taxon>
        <taxon>Candidatus Scalinduaceae</taxon>
        <taxon>Candidatus Scalindua</taxon>
    </lineage>
</organism>
<dbReference type="AlphaFoldDB" id="A0A941W2J6"/>
<proteinExistence type="predicted"/>
<comment type="caution">
    <text evidence="1">The sequence shown here is derived from an EMBL/GenBank/DDBJ whole genome shotgun (WGS) entry which is preliminary data.</text>
</comment>
<evidence type="ECO:0000313" key="2">
    <source>
        <dbReference type="Proteomes" id="UP000722750"/>
    </source>
</evidence>